<accession>J9GUJ5</accession>
<name>J9GUJ5_9ZZZZ</name>
<reference evidence="1" key="1">
    <citation type="journal article" date="2012" name="PLoS ONE">
        <title>Gene sets for utilization of primary and secondary nutrition supplies in the distal gut of endangered iberian lynx.</title>
        <authorList>
            <person name="Alcaide M."/>
            <person name="Messina E."/>
            <person name="Richter M."/>
            <person name="Bargiela R."/>
            <person name="Peplies J."/>
            <person name="Huws S.A."/>
            <person name="Newbold C.J."/>
            <person name="Golyshin P.N."/>
            <person name="Simon M.A."/>
            <person name="Lopez G."/>
            <person name="Yakimov M.M."/>
            <person name="Ferrer M."/>
        </authorList>
    </citation>
    <scope>NUCLEOTIDE SEQUENCE</scope>
</reference>
<evidence type="ECO:0000313" key="1">
    <source>
        <dbReference type="EMBL" id="EJX04105.1"/>
    </source>
</evidence>
<protein>
    <submittedName>
        <fullName evidence="1">Uncharacterized protein</fullName>
    </submittedName>
</protein>
<comment type="caution">
    <text evidence="1">The sequence shown here is derived from an EMBL/GenBank/DDBJ whole genome shotgun (WGS) entry which is preliminary data.</text>
</comment>
<proteinExistence type="predicted"/>
<gene>
    <name evidence="1" type="ORF">EVA_07787</name>
</gene>
<organism evidence="1">
    <name type="scientific">gut metagenome</name>
    <dbReference type="NCBI Taxonomy" id="749906"/>
    <lineage>
        <taxon>unclassified sequences</taxon>
        <taxon>metagenomes</taxon>
        <taxon>organismal metagenomes</taxon>
    </lineage>
</organism>
<dbReference type="AlphaFoldDB" id="J9GUJ5"/>
<sequence length="53" mass="5903">MHTKKYGKRHRPSATVYPSLESGIGRSLSQLCSLGTKKRKNTRAVSYPPILAM</sequence>
<dbReference type="EMBL" id="AMCI01001918">
    <property type="protein sequence ID" value="EJX04105.1"/>
    <property type="molecule type" value="Genomic_DNA"/>
</dbReference>